<evidence type="ECO:0000313" key="3">
    <source>
        <dbReference type="Proteomes" id="UP000257067"/>
    </source>
</evidence>
<proteinExistence type="predicted"/>
<dbReference type="Gene3D" id="1.25.40.10">
    <property type="entry name" value="Tetratricopeptide repeat domain"/>
    <property type="match status" value="1"/>
</dbReference>
<sequence length="780" mass="89964">MRIVFGIIFSVVLCFALEVKVNFGKENNQDFSVLNLNAEEPFECQENYSVYGDITSITCQVNQTPVNNFVPTNTVFFNFATKINNQHFYFIITPKFKAKLFSTFIDLKTPTPIPKERPKKSKHWQIIGYVDRIPFLSEEKTSGLNFPINIPSVENLYIHQLDINLRPLKYQEGLDFDKLKEIRILFTQQKYADVLSDSNKALKAFPSSIFKKDFMLYKIKALTHFPTKDNLNTIIALALEWIKTYPSDTAIPEVLYILANTYAQIYLNDEAYYYYQRIINEYKDTDWMALAKMQLAKNFASEGLYKITPSYFIDAYKSAKNKQTANQIAVEWAIFSLDHNEKEKAKELLEFILKSNPSYLLENSAQSISVAKALANYELYANAADIGSYLIDHLSPKDEQLENLIDLVAQWYQKAGMLDKARAYNLEFLARYPNSKKYQSVVLRNDRLLFDLNGDDSPENRIKAMDEIIKKYPHSKEAQTAYMLKAQALFELKKYQDVLDLKEHIQGSPLIAKSKNAIILDFLKDGQCKKIPPYLEGSDINVFGSETKLELFDCLYSISHYQDAKTLLDSVSLENQDAQQKLPWTYRLTKVLYELGDFAQSRLAGDDTSAIAHALKLKEYYDVDFYLFHDLAQLKLYDKAQKVSALLNEDFKDDARMLKVWRILMDWAKAKGDNNATEIYAKDILALQDKVKNYDDTPYVNLVLIEVLNKMGRFTESKEEIKTLLEGKLTPAERQKILYIQGTLLKALGEDAKNSFTECAQINILSSWKDLCQKSLDLEK</sequence>
<reference evidence="2 3" key="1">
    <citation type="submission" date="2018-04" db="EMBL/GenBank/DDBJ databases">
        <title>Novel Campyloabacter and Helicobacter Species and Strains.</title>
        <authorList>
            <person name="Mannion A.J."/>
            <person name="Shen Z."/>
            <person name="Fox J.G."/>
        </authorList>
    </citation>
    <scope>NUCLEOTIDE SEQUENCE [LARGE SCALE GENOMIC DNA]</scope>
    <source>
        <strain evidence="2 3">ATCC 700242</strain>
    </source>
</reference>
<protein>
    <recommendedName>
        <fullName evidence="1">DUF7494 domain-containing protein</fullName>
    </recommendedName>
</protein>
<organism evidence="2 3">
    <name type="scientific">Helicobacter cholecystus</name>
    <dbReference type="NCBI Taxonomy" id="45498"/>
    <lineage>
        <taxon>Bacteria</taxon>
        <taxon>Pseudomonadati</taxon>
        <taxon>Campylobacterota</taxon>
        <taxon>Epsilonproteobacteria</taxon>
        <taxon>Campylobacterales</taxon>
        <taxon>Helicobacteraceae</taxon>
        <taxon>Helicobacter</taxon>
    </lineage>
</organism>
<feature type="domain" description="DUF7494" evidence="1">
    <location>
        <begin position="17"/>
        <end position="132"/>
    </location>
</feature>
<evidence type="ECO:0000259" key="1">
    <source>
        <dbReference type="Pfam" id="PF24323"/>
    </source>
</evidence>
<accession>A0A3D8IVI9</accession>
<evidence type="ECO:0000313" key="2">
    <source>
        <dbReference type="EMBL" id="RDU69020.1"/>
    </source>
</evidence>
<dbReference type="Proteomes" id="UP000257067">
    <property type="component" value="Unassembled WGS sequence"/>
</dbReference>
<dbReference type="EMBL" id="NXLU01000004">
    <property type="protein sequence ID" value="RDU69020.1"/>
    <property type="molecule type" value="Genomic_DNA"/>
</dbReference>
<comment type="caution">
    <text evidence="2">The sequence shown here is derived from an EMBL/GenBank/DDBJ whole genome shotgun (WGS) entry which is preliminary data.</text>
</comment>
<dbReference type="RefSeq" id="WP_104724659.1">
    <property type="nucleotide sequence ID" value="NZ_FZNE01000004.1"/>
</dbReference>
<gene>
    <name evidence="2" type="ORF">CQA62_04060</name>
</gene>
<dbReference type="AlphaFoldDB" id="A0A3D8IVI9"/>
<dbReference type="OrthoDB" id="5337154at2"/>
<dbReference type="InterPro" id="IPR055917">
    <property type="entry name" value="DUF7494"/>
</dbReference>
<name>A0A3D8IVI9_9HELI</name>
<dbReference type="InterPro" id="IPR011990">
    <property type="entry name" value="TPR-like_helical_dom_sf"/>
</dbReference>
<keyword evidence="3" id="KW-1185">Reference proteome</keyword>
<dbReference type="Pfam" id="PF24323">
    <property type="entry name" value="DUF7494"/>
    <property type="match status" value="1"/>
</dbReference>